<dbReference type="AlphaFoldDB" id="A0A1G2GU89"/>
<protein>
    <recommendedName>
        <fullName evidence="1">CYTH domain-containing protein</fullName>
    </recommendedName>
</protein>
<dbReference type="Pfam" id="PF01928">
    <property type="entry name" value="CYTH"/>
    <property type="match status" value="1"/>
</dbReference>
<dbReference type="STRING" id="1802128.A3H64_03315"/>
<sequence>MKVEYEATFPNIDKDAIRRKLEQAGARLVRAEFLQKRVTFHLPEGHEISGGWARVRDEAGKITLSLKVIDGTNIENQKEILLEVNNFEDARTLLATLGCREKAYQENKRELWVLDAVEITIDEWPFLEPFVEIEGVSEEAVRSVSEKLSFNYKDALFCAVTTLYSQKYALDENIINNQTHKIVFDMENPFIKR</sequence>
<dbReference type="Gene3D" id="2.40.320.10">
    <property type="entry name" value="Hypothetical Protein Pfu-838710-001"/>
    <property type="match status" value="1"/>
</dbReference>
<gene>
    <name evidence="2" type="ORF">A3H64_03315</name>
</gene>
<evidence type="ECO:0000313" key="3">
    <source>
        <dbReference type="Proteomes" id="UP000178186"/>
    </source>
</evidence>
<organism evidence="2 3">
    <name type="scientific">Candidatus Ryanbacteria bacterium RIFCSPLOWO2_02_FULL_45_11c</name>
    <dbReference type="NCBI Taxonomy" id="1802128"/>
    <lineage>
        <taxon>Bacteria</taxon>
        <taxon>Candidatus Ryaniibacteriota</taxon>
    </lineage>
</organism>
<reference evidence="2 3" key="1">
    <citation type="journal article" date="2016" name="Nat. Commun.">
        <title>Thousands of microbial genomes shed light on interconnected biogeochemical processes in an aquifer system.</title>
        <authorList>
            <person name="Anantharaman K."/>
            <person name="Brown C.T."/>
            <person name="Hug L.A."/>
            <person name="Sharon I."/>
            <person name="Castelle C.J."/>
            <person name="Probst A.J."/>
            <person name="Thomas B.C."/>
            <person name="Singh A."/>
            <person name="Wilkins M.J."/>
            <person name="Karaoz U."/>
            <person name="Brodie E.L."/>
            <person name="Williams K.H."/>
            <person name="Hubbard S.S."/>
            <person name="Banfield J.F."/>
        </authorList>
    </citation>
    <scope>NUCLEOTIDE SEQUENCE [LARGE SCALE GENOMIC DNA]</scope>
</reference>
<evidence type="ECO:0000313" key="2">
    <source>
        <dbReference type="EMBL" id="OGZ53777.1"/>
    </source>
</evidence>
<proteinExistence type="predicted"/>
<dbReference type="InterPro" id="IPR023577">
    <property type="entry name" value="CYTH_domain"/>
</dbReference>
<dbReference type="EMBL" id="MHNY01000051">
    <property type="protein sequence ID" value="OGZ53777.1"/>
    <property type="molecule type" value="Genomic_DNA"/>
</dbReference>
<comment type="caution">
    <text evidence="2">The sequence shown here is derived from an EMBL/GenBank/DDBJ whole genome shotgun (WGS) entry which is preliminary data.</text>
</comment>
<name>A0A1G2GU89_9BACT</name>
<accession>A0A1G2GU89</accession>
<evidence type="ECO:0000259" key="1">
    <source>
        <dbReference type="Pfam" id="PF01928"/>
    </source>
</evidence>
<dbReference type="Proteomes" id="UP000178186">
    <property type="component" value="Unassembled WGS sequence"/>
</dbReference>
<dbReference type="InterPro" id="IPR033469">
    <property type="entry name" value="CYTH-like_dom_sf"/>
</dbReference>
<dbReference type="SUPFAM" id="SSF55154">
    <property type="entry name" value="CYTH-like phosphatases"/>
    <property type="match status" value="1"/>
</dbReference>
<feature type="domain" description="CYTH" evidence="1">
    <location>
        <begin position="40"/>
        <end position="150"/>
    </location>
</feature>